<evidence type="ECO:0000313" key="1">
    <source>
        <dbReference type="EMBL" id="AXY03088.1"/>
    </source>
</evidence>
<proteinExistence type="predicted"/>
<name>A0ABM6YZ99_9VIBR</name>
<accession>A0ABM6YZ99</accession>
<organism evidence="1 2">
    <name type="scientific">Vibrio alfacsensis</name>
    <dbReference type="NCBI Taxonomy" id="1074311"/>
    <lineage>
        <taxon>Bacteria</taxon>
        <taxon>Pseudomonadati</taxon>
        <taxon>Pseudomonadota</taxon>
        <taxon>Gammaproteobacteria</taxon>
        <taxon>Vibrionales</taxon>
        <taxon>Vibrionaceae</taxon>
        <taxon>Vibrio</taxon>
    </lineage>
</organism>
<sequence>MSNNAEERYQRTIYLNDRPYDVFDIGEGKCSIVIVTDIQEYVLNNGGKHFNQRTIIVEVSKLLNNESLEILTIEKMLMEDLRLLFDVFWLDDVEVSSEVDSINISEVQNVVRARNHFRALLSFRQKV</sequence>
<dbReference type="Proteomes" id="UP000262832">
    <property type="component" value="Chromosome II"/>
</dbReference>
<gene>
    <name evidence="1" type="ORF">D1115_19400</name>
</gene>
<keyword evidence="2" id="KW-1185">Reference proteome</keyword>
<protein>
    <submittedName>
        <fullName evidence="1">Uncharacterized protein</fullName>
    </submittedName>
</protein>
<dbReference type="EMBL" id="CP032094">
    <property type="protein sequence ID" value="AXY03088.1"/>
    <property type="molecule type" value="Genomic_DNA"/>
</dbReference>
<evidence type="ECO:0000313" key="2">
    <source>
        <dbReference type="Proteomes" id="UP000262832"/>
    </source>
</evidence>
<reference evidence="1 2" key="1">
    <citation type="submission" date="2018-08" db="EMBL/GenBank/DDBJ databases">
        <title>Genomic taxonomy of the Vibrionaceae family.</title>
        <authorList>
            <person name="Gomez-Gil B."/>
            <person name="Tanaka M."/>
            <person name="Sawabe T."/>
            <person name="Enciso-Ibarra K."/>
        </authorList>
    </citation>
    <scope>NUCLEOTIDE SEQUENCE [LARGE SCALE GENOMIC DNA]</scope>
    <source>
        <strain evidence="1 2">CAIM 1831</strain>
    </source>
</reference>